<comment type="caution">
    <text evidence="1">The sequence shown here is derived from an EMBL/GenBank/DDBJ whole genome shotgun (WGS) entry which is preliminary data.</text>
</comment>
<sequence length="182" mass="21083">MQNNEELSADLLDPYEVLFFSRTPDEFFEDDDFDSDADIVELTNKTDAITLDNENQINKEKARKRGKGHGNKEGKNIASEKKAKIFAQLPVPPDFSYLKHNVPFHQALNFILIDGTLAHRQFRLQLAWDFINDTLNNRQKVVNKQHLNKNSASIAKIEYNQKLTQMAYSEYLIFHAQIFGHL</sequence>
<protein>
    <submittedName>
        <fullName evidence="1">1848_t:CDS:1</fullName>
    </submittedName>
</protein>
<dbReference type="EMBL" id="CAJVPZ010004809">
    <property type="protein sequence ID" value="CAG8551978.1"/>
    <property type="molecule type" value="Genomic_DNA"/>
</dbReference>
<evidence type="ECO:0000313" key="2">
    <source>
        <dbReference type="Proteomes" id="UP000789396"/>
    </source>
</evidence>
<organism evidence="1 2">
    <name type="scientific">Racocetra fulgida</name>
    <dbReference type="NCBI Taxonomy" id="60492"/>
    <lineage>
        <taxon>Eukaryota</taxon>
        <taxon>Fungi</taxon>
        <taxon>Fungi incertae sedis</taxon>
        <taxon>Mucoromycota</taxon>
        <taxon>Glomeromycotina</taxon>
        <taxon>Glomeromycetes</taxon>
        <taxon>Diversisporales</taxon>
        <taxon>Gigasporaceae</taxon>
        <taxon>Racocetra</taxon>
    </lineage>
</organism>
<gene>
    <name evidence="1" type="ORF">RFULGI_LOCUS4688</name>
</gene>
<accession>A0A9N9FPD4</accession>
<proteinExistence type="predicted"/>
<evidence type="ECO:0000313" key="1">
    <source>
        <dbReference type="EMBL" id="CAG8551978.1"/>
    </source>
</evidence>
<dbReference type="AlphaFoldDB" id="A0A9N9FPD4"/>
<name>A0A9N9FPD4_9GLOM</name>
<dbReference type="Proteomes" id="UP000789396">
    <property type="component" value="Unassembled WGS sequence"/>
</dbReference>
<keyword evidence="2" id="KW-1185">Reference proteome</keyword>
<dbReference type="OrthoDB" id="2433259at2759"/>
<reference evidence="1" key="1">
    <citation type="submission" date="2021-06" db="EMBL/GenBank/DDBJ databases">
        <authorList>
            <person name="Kallberg Y."/>
            <person name="Tangrot J."/>
            <person name="Rosling A."/>
        </authorList>
    </citation>
    <scope>NUCLEOTIDE SEQUENCE</scope>
    <source>
        <strain evidence="1">IN212</strain>
    </source>
</reference>